<dbReference type="Proteomes" id="UP000283709">
    <property type="component" value="Unassembled WGS sequence"/>
</dbReference>
<gene>
    <name evidence="2" type="ORF">BCY88_15290</name>
</gene>
<dbReference type="SUPFAM" id="SSF51126">
    <property type="entry name" value="Pectin lyase-like"/>
    <property type="match status" value="1"/>
</dbReference>
<protein>
    <recommendedName>
        <fullName evidence="1">Right handed beta helix domain-containing protein</fullName>
    </recommendedName>
</protein>
<feature type="domain" description="Right handed beta helix" evidence="1">
    <location>
        <begin position="152"/>
        <end position="269"/>
    </location>
</feature>
<dbReference type="Gene3D" id="2.160.20.10">
    <property type="entry name" value="Single-stranded right-handed beta-helix, Pectin lyase-like"/>
    <property type="match status" value="1"/>
</dbReference>
<name>A0A420GYH0_9BURK</name>
<proteinExistence type="predicted"/>
<dbReference type="AlphaFoldDB" id="A0A420GYH0"/>
<sequence length="433" mass="45775">MAQPCWHDVNIQTMDDGSPSRLEGAAEWVANQAGTFALDAGYLYYQPRVGENLTTADVELPVVEGLITGGGDQTTALSHVAFSGITFSLSAWNRPSTNNGYADAQAGVIFNATSRPDLPDTVPPVTTANPTPEPVNVNFYVQRQLHNMIMPGAIDLSYARNITLNNDTFTQLGAAAVHFGLGVTNSAVTQSTFTQISGSGIEVGDVIDPDSHHPANAAEIVQGNSITYNTISNVASQYTDAVGILVTYAANTLIAHNTVHDLPYTGISIGWGWGLPDNDVAETLKHYGIYEHGYLPQYTTPTTSAGTQVIHNLLYNVMQVHHDGGAIYSLGSQPGTLVNCNYIHDVQVASSAQGPFTAFGPGPSSALYLDEGTSYATWTNNVAINVATEIVKDLDISAQHDTVTNNAVLSSMATATPGQLTIMQTAGANSNGK</sequence>
<dbReference type="InterPro" id="IPR039448">
    <property type="entry name" value="Beta_helix"/>
</dbReference>
<organism evidence="2 3">
    <name type="scientific">Paraburkholderia fungorum</name>
    <dbReference type="NCBI Taxonomy" id="134537"/>
    <lineage>
        <taxon>Bacteria</taxon>
        <taxon>Pseudomonadati</taxon>
        <taxon>Pseudomonadota</taxon>
        <taxon>Betaproteobacteria</taxon>
        <taxon>Burkholderiales</taxon>
        <taxon>Burkholderiaceae</taxon>
        <taxon>Paraburkholderia</taxon>
    </lineage>
</organism>
<evidence type="ECO:0000313" key="2">
    <source>
        <dbReference type="EMBL" id="RKF50123.1"/>
    </source>
</evidence>
<dbReference type="EMBL" id="MCAS01000002">
    <property type="protein sequence ID" value="RKF50123.1"/>
    <property type="molecule type" value="Genomic_DNA"/>
</dbReference>
<dbReference type="PANTHER" id="PTHR36453">
    <property type="entry name" value="SECRETED PROTEIN-RELATED"/>
    <property type="match status" value="1"/>
</dbReference>
<dbReference type="PANTHER" id="PTHR36453:SF1">
    <property type="entry name" value="RIGHT HANDED BETA HELIX DOMAIN-CONTAINING PROTEIN"/>
    <property type="match status" value="1"/>
</dbReference>
<accession>A0A420GYH0</accession>
<reference evidence="2 3" key="1">
    <citation type="submission" date="2016-07" db="EMBL/GenBank/DDBJ databases">
        <title>Genome analysis of Burkholderia fungorum ES3-20.</title>
        <authorList>
            <person name="Xu D."/>
            <person name="Yao R."/>
            <person name="Zheng S."/>
        </authorList>
    </citation>
    <scope>NUCLEOTIDE SEQUENCE [LARGE SCALE GENOMIC DNA]</scope>
    <source>
        <strain evidence="2 3">ES3-20</strain>
    </source>
</reference>
<comment type="caution">
    <text evidence="2">The sequence shown here is derived from an EMBL/GenBank/DDBJ whole genome shotgun (WGS) entry which is preliminary data.</text>
</comment>
<evidence type="ECO:0000313" key="3">
    <source>
        <dbReference type="Proteomes" id="UP000283709"/>
    </source>
</evidence>
<dbReference type="InterPro" id="IPR011050">
    <property type="entry name" value="Pectin_lyase_fold/virulence"/>
</dbReference>
<dbReference type="Pfam" id="PF13229">
    <property type="entry name" value="Beta_helix"/>
    <property type="match status" value="1"/>
</dbReference>
<dbReference type="InterPro" id="IPR012334">
    <property type="entry name" value="Pectin_lyas_fold"/>
</dbReference>
<evidence type="ECO:0000259" key="1">
    <source>
        <dbReference type="Pfam" id="PF13229"/>
    </source>
</evidence>